<protein>
    <submittedName>
        <fullName evidence="1">Uncharacterized protein</fullName>
    </submittedName>
</protein>
<gene>
    <name evidence="1" type="ORF">SPARVUS_LOCUS1757064</name>
</gene>
<name>A0ABN9AWT4_9NEOB</name>
<keyword evidence="2" id="KW-1185">Reference proteome</keyword>
<comment type="caution">
    <text evidence="1">The sequence shown here is derived from an EMBL/GenBank/DDBJ whole genome shotgun (WGS) entry which is preliminary data.</text>
</comment>
<sequence length="60" mass="6716">MRSLQLQDRQSPSRVNPVLLSMTTYTGTSRKQDNLQHRLSGVQPICSLEPHPGSVVLDLE</sequence>
<dbReference type="EMBL" id="CATNWA010001529">
    <property type="protein sequence ID" value="CAI9540499.1"/>
    <property type="molecule type" value="Genomic_DNA"/>
</dbReference>
<accession>A0ABN9AWT4</accession>
<evidence type="ECO:0000313" key="1">
    <source>
        <dbReference type="EMBL" id="CAI9540499.1"/>
    </source>
</evidence>
<organism evidence="1 2">
    <name type="scientific">Staurois parvus</name>
    <dbReference type="NCBI Taxonomy" id="386267"/>
    <lineage>
        <taxon>Eukaryota</taxon>
        <taxon>Metazoa</taxon>
        <taxon>Chordata</taxon>
        <taxon>Craniata</taxon>
        <taxon>Vertebrata</taxon>
        <taxon>Euteleostomi</taxon>
        <taxon>Amphibia</taxon>
        <taxon>Batrachia</taxon>
        <taxon>Anura</taxon>
        <taxon>Neobatrachia</taxon>
        <taxon>Ranoidea</taxon>
        <taxon>Ranidae</taxon>
        <taxon>Staurois</taxon>
    </lineage>
</organism>
<reference evidence="1" key="1">
    <citation type="submission" date="2023-05" db="EMBL/GenBank/DDBJ databases">
        <authorList>
            <person name="Stuckert A."/>
        </authorList>
    </citation>
    <scope>NUCLEOTIDE SEQUENCE</scope>
</reference>
<proteinExistence type="predicted"/>
<evidence type="ECO:0000313" key="2">
    <source>
        <dbReference type="Proteomes" id="UP001162483"/>
    </source>
</evidence>
<dbReference type="Proteomes" id="UP001162483">
    <property type="component" value="Unassembled WGS sequence"/>
</dbReference>